<dbReference type="InterPro" id="IPR012347">
    <property type="entry name" value="Ferritin-like"/>
</dbReference>
<comment type="caution">
    <text evidence="1">The sequence shown here is derived from an EMBL/GenBank/DDBJ whole genome shotgun (WGS) entry which is preliminary data.</text>
</comment>
<dbReference type="SUPFAM" id="SSF47240">
    <property type="entry name" value="Ferritin-like"/>
    <property type="match status" value="1"/>
</dbReference>
<protein>
    <recommendedName>
        <fullName evidence="3">Rubrerythrin</fullName>
    </recommendedName>
</protein>
<dbReference type="Proteomes" id="UP000034407">
    <property type="component" value="Unassembled WGS sequence"/>
</dbReference>
<dbReference type="CDD" id="cd00657">
    <property type="entry name" value="Ferritin_like"/>
    <property type="match status" value="1"/>
</dbReference>
<keyword evidence="2" id="KW-1185">Reference proteome</keyword>
<organism evidence="1 2">
    <name type="scientific">Paraclostridium benzoelyticum</name>
    <dbReference type="NCBI Taxonomy" id="1629550"/>
    <lineage>
        <taxon>Bacteria</taxon>
        <taxon>Bacillati</taxon>
        <taxon>Bacillota</taxon>
        <taxon>Clostridia</taxon>
        <taxon>Peptostreptococcales</taxon>
        <taxon>Peptostreptococcaceae</taxon>
        <taxon>Paraclostridium</taxon>
    </lineage>
</organism>
<dbReference type="PATRIC" id="fig|1629550.3.peg.1499"/>
<evidence type="ECO:0000313" key="2">
    <source>
        <dbReference type="Proteomes" id="UP000034407"/>
    </source>
</evidence>
<evidence type="ECO:0008006" key="3">
    <source>
        <dbReference type="Google" id="ProtNLM"/>
    </source>
</evidence>
<dbReference type="InterPro" id="IPR009078">
    <property type="entry name" value="Ferritin-like_SF"/>
</dbReference>
<reference evidence="1 2" key="1">
    <citation type="submission" date="2015-04" db="EMBL/GenBank/DDBJ databases">
        <title>Microcin producing Clostridium sp. JC272T.</title>
        <authorList>
            <person name="Jyothsna T."/>
            <person name="Sasikala C."/>
            <person name="Ramana C."/>
        </authorList>
    </citation>
    <scope>NUCLEOTIDE SEQUENCE [LARGE SCALE GENOMIC DNA]</scope>
    <source>
        <strain evidence="1 2">JC272</strain>
    </source>
</reference>
<dbReference type="OrthoDB" id="573482at2"/>
<accession>A0A0M3DI98</accession>
<dbReference type="Gene3D" id="1.20.1260.10">
    <property type="match status" value="1"/>
</dbReference>
<sequence>MYNWIYPNPMQLQNSINLIESSVEDESSAAEFYQWLIDNIPTDNLSKRQVSKIKKIIESIRDDELSHNKSFKKIYTNITGKEALPQKESFIAPENFRVGIEDALDGELNAVKKYREIIEGLPSTYYRDKVFNILSDELRHSNLYNFIYTNITAGNETSPK</sequence>
<name>A0A0M3DI98_9FIRM</name>
<dbReference type="AlphaFoldDB" id="A0A0M3DI98"/>
<gene>
    <name evidence="1" type="ORF">VN21_10250</name>
</gene>
<dbReference type="EMBL" id="LBBT01000213">
    <property type="protein sequence ID" value="KKY01164.1"/>
    <property type="molecule type" value="Genomic_DNA"/>
</dbReference>
<proteinExistence type="predicted"/>
<evidence type="ECO:0000313" key="1">
    <source>
        <dbReference type="EMBL" id="KKY01164.1"/>
    </source>
</evidence>
<dbReference type="RefSeq" id="WP_046823182.1">
    <property type="nucleotide sequence ID" value="NZ_LBBT01000213.1"/>
</dbReference>